<evidence type="ECO:0000256" key="5">
    <source>
        <dbReference type="ARBA" id="ARBA00022692"/>
    </source>
</evidence>
<feature type="transmembrane region" description="Helical" evidence="10">
    <location>
        <begin position="610"/>
        <end position="628"/>
    </location>
</feature>
<dbReference type="InterPro" id="IPR055373">
    <property type="entry name" value="Ribophorin_II_N"/>
</dbReference>
<dbReference type="Pfam" id="PF23861">
    <property type="entry name" value="Ribophorin_II_2nd"/>
    <property type="match status" value="1"/>
</dbReference>
<organism evidence="15 16">
    <name type="scientific">Asparagus officinalis</name>
    <name type="common">Garden asparagus</name>
    <dbReference type="NCBI Taxonomy" id="4686"/>
    <lineage>
        <taxon>Eukaryota</taxon>
        <taxon>Viridiplantae</taxon>
        <taxon>Streptophyta</taxon>
        <taxon>Embryophyta</taxon>
        <taxon>Tracheophyta</taxon>
        <taxon>Spermatophyta</taxon>
        <taxon>Magnoliopsida</taxon>
        <taxon>Liliopsida</taxon>
        <taxon>Asparagales</taxon>
        <taxon>Asparagaceae</taxon>
        <taxon>Asparagoideae</taxon>
        <taxon>Asparagus</taxon>
    </lineage>
</organism>
<feature type="domain" description="Ribophorin II second" evidence="13">
    <location>
        <begin position="266"/>
        <end position="362"/>
    </location>
</feature>
<dbReference type="InterPro" id="IPR055374">
    <property type="entry name" value="Ribophorin_II_3rd"/>
</dbReference>
<sequence length="645" mass="70596">MGSLEETYEALRTFQILGLEKVSKSSLATCPLVVEILGSSSSTTKDVFHALRLNSILRCQIDAKTIKGIVSKLQSVAKSADSLLDLYYSVGSLLHIKNQGFDVSLSDASGVFDSIKALSQSDGRWRYDSSSAESSTYAAGIALETLAGVVSLADPEVDQSRIGVVKKDILKLFDSVKGYDDGVIYFEEKHVDTNEYKGPLATTASVVRGITTFVKVDSGKLTIPGDKMLGLAKFFLSLGIPGSNTDLFDQIDSLSCLENKRVAVPLILSLPSTVLSLTSRDQLKVEVTTVFGSPAPPLTVNLVEAIGPDSRNSPTLENQVLHFDQENNIHYLDIQPLKLDVGKYALAFEISLQDSDLVNSYATGGRTKASVFLTGTVKIDKAEIAIVNSDFGSSEATQKLDLSRDNTLSLSANHLQKLRLSFQLSTPLCQSFKPHQVFLKLRHETKLEHIFILEHSSKQFKIVLDFLGLVEKFYYLSGKYDIELTVGDVAMENSFLRALGHVELDLPEAPEKAAQPPRQPVDPLSRYGPKQEISHIFRSPDKRPPVELSYAFLFLTLLPFIGYLIGLARLGINLKGFPSSALPATFAVLFHSGIAAILVLYALFWLKFNLFTTLKVLGFLGTFVVFVGHRTLSHLASSSSKLKSS</sequence>
<dbReference type="PANTHER" id="PTHR12640">
    <property type="entry name" value="RIBOPHORIN II"/>
    <property type="match status" value="1"/>
</dbReference>
<evidence type="ECO:0000256" key="9">
    <source>
        <dbReference type="ARBA" id="ARBA00023136"/>
    </source>
</evidence>
<comment type="subcellular location">
    <subcellularLocation>
        <location evidence="2 10">Endoplasmic reticulum membrane</location>
        <topology evidence="2 10">Multi-pass membrane protein</topology>
    </subcellularLocation>
</comment>
<name>A0A5P1E0X8_ASPOF</name>
<gene>
    <name evidence="15" type="ORF">A4U43_C10F5660</name>
</gene>
<evidence type="ECO:0000256" key="6">
    <source>
        <dbReference type="ARBA" id="ARBA00022729"/>
    </source>
</evidence>
<evidence type="ECO:0000259" key="14">
    <source>
        <dbReference type="Pfam" id="PF25147"/>
    </source>
</evidence>
<evidence type="ECO:0000256" key="3">
    <source>
        <dbReference type="ARBA" id="ARBA00004922"/>
    </source>
</evidence>
<evidence type="ECO:0000256" key="7">
    <source>
        <dbReference type="ARBA" id="ARBA00022824"/>
    </source>
</evidence>
<keyword evidence="8 10" id="KW-1133">Transmembrane helix</keyword>
<dbReference type="UniPathway" id="UPA00378"/>
<dbReference type="OMA" id="QEHETIY"/>
<dbReference type="Pfam" id="PF23860">
    <property type="entry name" value="Ribophorin_II_3rd"/>
    <property type="match status" value="1"/>
</dbReference>
<keyword evidence="16" id="KW-1185">Reference proteome</keyword>
<evidence type="ECO:0000259" key="12">
    <source>
        <dbReference type="Pfam" id="PF23860"/>
    </source>
</evidence>
<keyword evidence="9 10" id="KW-0472">Membrane</keyword>
<dbReference type="Proteomes" id="UP000243459">
    <property type="component" value="Chromosome 10"/>
</dbReference>
<evidence type="ECO:0000259" key="13">
    <source>
        <dbReference type="Pfam" id="PF23861"/>
    </source>
</evidence>
<keyword evidence="5 10" id="KW-0812">Transmembrane</keyword>
<dbReference type="InterPro" id="IPR055375">
    <property type="entry name" value="Ribophorin_II_2nd"/>
</dbReference>
<dbReference type="AlphaFoldDB" id="A0A5P1E0X8"/>
<feature type="domain" description="Ribophorin II N-terminal" evidence="11">
    <location>
        <begin position="3"/>
        <end position="258"/>
    </location>
</feature>
<dbReference type="GO" id="GO:0006487">
    <property type="term" value="P:protein N-linked glycosylation"/>
    <property type="evidence" value="ECO:0007669"/>
    <property type="project" value="UniProtKB-UniRule"/>
</dbReference>
<evidence type="ECO:0000256" key="2">
    <source>
        <dbReference type="ARBA" id="ARBA00004477"/>
    </source>
</evidence>
<dbReference type="Pfam" id="PF05817">
    <property type="entry name" value="Ribophorin_II"/>
    <property type="match status" value="1"/>
</dbReference>
<dbReference type="GO" id="GO:0008250">
    <property type="term" value="C:oligosaccharyltransferase complex"/>
    <property type="evidence" value="ECO:0007669"/>
    <property type="project" value="UniProtKB-UniRule"/>
</dbReference>
<evidence type="ECO:0000313" key="15">
    <source>
        <dbReference type="EMBL" id="ONK56250.1"/>
    </source>
</evidence>
<evidence type="ECO:0000256" key="4">
    <source>
        <dbReference type="ARBA" id="ARBA00009038"/>
    </source>
</evidence>
<dbReference type="Pfam" id="PF25147">
    <property type="entry name" value="Ribophorin_II_C"/>
    <property type="match status" value="1"/>
</dbReference>
<evidence type="ECO:0000313" key="16">
    <source>
        <dbReference type="Proteomes" id="UP000243459"/>
    </source>
</evidence>
<dbReference type="Gramene" id="ONK56250">
    <property type="protein sequence ID" value="ONK56250"/>
    <property type="gene ID" value="A4U43_C10F5660"/>
</dbReference>
<proteinExistence type="inferred from homology"/>
<feature type="domain" description="Ribophorin II C-terminal" evidence="14">
    <location>
        <begin position="537"/>
        <end position="637"/>
    </location>
</feature>
<reference evidence="16" key="1">
    <citation type="journal article" date="2017" name="Nat. Commun.">
        <title>The asparagus genome sheds light on the origin and evolution of a young Y chromosome.</title>
        <authorList>
            <person name="Harkess A."/>
            <person name="Zhou J."/>
            <person name="Xu C."/>
            <person name="Bowers J.E."/>
            <person name="Van der Hulst R."/>
            <person name="Ayyampalayam S."/>
            <person name="Mercati F."/>
            <person name="Riccardi P."/>
            <person name="McKain M.R."/>
            <person name="Kakrana A."/>
            <person name="Tang H."/>
            <person name="Ray J."/>
            <person name="Groenendijk J."/>
            <person name="Arikit S."/>
            <person name="Mathioni S.M."/>
            <person name="Nakano M."/>
            <person name="Shan H."/>
            <person name="Telgmann-Rauber A."/>
            <person name="Kanno A."/>
            <person name="Yue Z."/>
            <person name="Chen H."/>
            <person name="Li W."/>
            <person name="Chen Y."/>
            <person name="Xu X."/>
            <person name="Zhang Y."/>
            <person name="Luo S."/>
            <person name="Chen H."/>
            <person name="Gao J."/>
            <person name="Mao Z."/>
            <person name="Pires J.C."/>
            <person name="Luo M."/>
            <person name="Kudrna D."/>
            <person name="Wing R.A."/>
            <person name="Meyers B.C."/>
            <person name="Yi K."/>
            <person name="Kong H."/>
            <person name="Lavrijsen P."/>
            <person name="Sunseri F."/>
            <person name="Falavigna A."/>
            <person name="Ye Y."/>
            <person name="Leebens-Mack J.H."/>
            <person name="Chen G."/>
        </authorList>
    </citation>
    <scope>NUCLEOTIDE SEQUENCE [LARGE SCALE GENOMIC DNA]</scope>
    <source>
        <strain evidence="16">cv. DH0086</strain>
    </source>
</reference>
<comment type="similarity">
    <text evidence="4 10">Belongs to the SWP1 family.</text>
</comment>
<protein>
    <recommendedName>
        <fullName evidence="10">Dolichyl-diphosphooligosaccharide--protein glycosyltransferase subunit 2</fullName>
    </recommendedName>
    <alternativeName>
        <fullName evidence="10">Ribophorin-2</fullName>
    </alternativeName>
</protein>
<feature type="domain" description="Ribophorin II third" evidence="12">
    <location>
        <begin position="381"/>
        <end position="504"/>
    </location>
</feature>
<dbReference type="EMBL" id="CM007390">
    <property type="protein sequence ID" value="ONK56250.1"/>
    <property type="molecule type" value="Genomic_DNA"/>
</dbReference>
<evidence type="ECO:0000256" key="8">
    <source>
        <dbReference type="ARBA" id="ARBA00022989"/>
    </source>
</evidence>
<keyword evidence="7 10" id="KW-0256">Endoplasmic reticulum</keyword>
<evidence type="ECO:0000256" key="10">
    <source>
        <dbReference type="RuleBase" id="RU366029"/>
    </source>
</evidence>
<evidence type="ECO:0000256" key="1">
    <source>
        <dbReference type="ARBA" id="ARBA00002791"/>
    </source>
</evidence>
<comment type="subunit">
    <text evidence="10">Component of the oligosaccharyltransferase (OST) complex.</text>
</comment>
<feature type="transmembrane region" description="Helical" evidence="10">
    <location>
        <begin position="548"/>
        <end position="572"/>
    </location>
</feature>
<dbReference type="InterPro" id="IPR008814">
    <property type="entry name" value="Swp1"/>
</dbReference>
<comment type="pathway">
    <text evidence="3 10">Protein modification; protein glycosylation.</text>
</comment>
<accession>A0A5P1E0X8</accession>
<evidence type="ECO:0000259" key="11">
    <source>
        <dbReference type="Pfam" id="PF05817"/>
    </source>
</evidence>
<dbReference type="PANTHER" id="PTHR12640:SF0">
    <property type="entry name" value="DOLICHYL-DIPHOSPHOOLIGOSACCHARIDE--PROTEIN GLYCOSYLTRANSFERASE SUBUNIT 2"/>
    <property type="match status" value="1"/>
</dbReference>
<comment type="function">
    <text evidence="1 10">Subunit of the oligosaccharyl transferase (OST) complex that catalyzes the initial transfer of a defined glycan (Glc(3)Man(9)GlcNAc(2) in eukaryotes) from the lipid carrier dolichol-pyrophosphate to an asparagine residue within an Asn-X-Ser/Thr consensus motif in nascent polypeptide chains, the first step in protein N-glycosylation. N-glycosylation occurs cotranslationally and the complex associates with the Sec61 complex at the channel-forming translocon complex that mediates protein translocation across the endoplasmic reticulum (ER). All subunits are required for a maximal enzyme activity.</text>
</comment>
<keyword evidence="6" id="KW-0732">Signal</keyword>
<feature type="transmembrane region" description="Helical" evidence="10">
    <location>
        <begin position="584"/>
        <end position="604"/>
    </location>
</feature>
<dbReference type="InterPro" id="IPR056790">
    <property type="entry name" value="Ribophorin_II_C"/>
</dbReference>